<feature type="region of interest" description="Disordered" evidence="1">
    <location>
        <begin position="1394"/>
        <end position="1421"/>
    </location>
</feature>
<feature type="compositionally biased region" description="Low complexity" evidence="1">
    <location>
        <begin position="1258"/>
        <end position="1271"/>
    </location>
</feature>
<feature type="region of interest" description="Disordered" evidence="1">
    <location>
        <begin position="1545"/>
        <end position="1592"/>
    </location>
</feature>
<feature type="compositionally biased region" description="Basic residues" evidence="1">
    <location>
        <begin position="675"/>
        <end position="685"/>
    </location>
</feature>
<feature type="compositionally biased region" description="Polar residues" evidence="1">
    <location>
        <begin position="588"/>
        <end position="598"/>
    </location>
</feature>
<feature type="compositionally biased region" description="Polar residues" evidence="1">
    <location>
        <begin position="261"/>
        <end position="270"/>
    </location>
</feature>
<feature type="compositionally biased region" description="Polar residues" evidence="1">
    <location>
        <begin position="225"/>
        <end position="254"/>
    </location>
</feature>
<gene>
    <name evidence="2" type="ORF">C1H76_9355</name>
</gene>
<feature type="compositionally biased region" description="Basic residues" evidence="1">
    <location>
        <begin position="1335"/>
        <end position="1345"/>
    </location>
</feature>
<feature type="compositionally biased region" description="Basic and acidic residues" evidence="1">
    <location>
        <begin position="1702"/>
        <end position="1713"/>
    </location>
</feature>
<feature type="compositionally biased region" description="Polar residues" evidence="1">
    <location>
        <begin position="447"/>
        <end position="456"/>
    </location>
</feature>
<feature type="compositionally biased region" description="Low complexity" evidence="1">
    <location>
        <begin position="1499"/>
        <end position="1522"/>
    </location>
</feature>
<feature type="compositionally biased region" description="Basic and acidic residues" evidence="1">
    <location>
        <begin position="420"/>
        <end position="438"/>
    </location>
</feature>
<feature type="compositionally biased region" description="Polar residues" evidence="1">
    <location>
        <begin position="278"/>
        <end position="293"/>
    </location>
</feature>
<feature type="region of interest" description="Disordered" evidence="1">
    <location>
        <begin position="1692"/>
        <end position="1713"/>
    </location>
</feature>
<feature type="compositionally biased region" description="Basic and acidic residues" evidence="1">
    <location>
        <begin position="322"/>
        <end position="331"/>
    </location>
</feature>
<comment type="caution">
    <text evidence="2">The sequence shown here is derived from an EMBL/GenBank/DDBJ whole genome shotgun (WGS) entry which is preliminary data.</text>
</comment>
<feature type="compositionally biased region" description="Polar residues" evidence="1">
    <location>
        <begin position="951"/>
        <end position="986"/>
    </location>
</feature>
<feature type="compositionally biased region" description="Polar residues" evidence="1">
    <location>
        <begin position="877"/>
        <end position="909"/>
    </location>
</feature>
<protein>
    <submittedName>
        <fullName evidence="2">Uncharacterized protein</fullName>
    </submittedName>
</protein>
<feature type="compositionally biased region" description="Polar residues" evidence="1">
    <location>
        <begin position="1079"/>
        <end position="1120"/>
    </location>
</feature>
<feature type="region of interest" description="Disordered" evidence="1">
    <location>
        <begin position="637"/>
        <end position="829"/>
    </location>
</feature>
<feature type="region of interest" description="Disordered" evidence="1">
    <location>
        <begin position="577"/>
        <end position="617"/>
    </location>
</feature>
<accession>A0A4U7ANX5</accession>
<feature type="compositionally biased region" description="Polar residues" evidence="1">
    <location>
        <begin position="207"/>
        <end position="216"/>
    </location>
</feature>
<feature type="compositionally biased region" description="Polar residues" evidence="1">
    <location>
        <begin position="856"/>
        <end position="871"/>
    </location>
</feature>
<feature type="compositionally biased region" description="Low complexity" evidence="1">
    <location>
        <begin position="1559"/>
        <end position="1572"/>
    </location>
</feature>
<feature type="compositionally biased region" description="Basic and acidic residues" evidence="1">
    <location>
        <begin position="812"/>
        <end position="829"/>
    </location>
</feature>
<feature type="compositionally biased region" description="Basic residues" evidence="1">
    <location>
        <begin position="1055"/>
        <end position="1070"/>
    </location>
</feature>
<sequence>MTTISTAKRKPADVAADGEGALKKTKFPTLQRGLHKAAPIIRSDPFQDLTPFIENLWNTRPEMCRSVFTDLFPRGENGQGATKDEEDTFIAKFFNNEVIVEQSSRFLKQVLYCIALYNDTRVVSDAKKWKENHPDLFSDAGIVEQMLKTSRTRVFFDETDVKEHHNDEQFLLRMMRHVQYEITKARAKDATQITETDIGSATFPETPRQSDAQRQPSFKVINYDAATQTPRKISDKVSPTSVPHSSAATQTQMRQADHEQTTGADLSVTSVEDDRAVSTKQASPVSAGPSGSTLKDIPDFVPAGQLPQSQPSSSRDAAALAERIKRDHSDPYHSPNRFGDFTGTPRGRGDGLRGRGSVRGGRGRGRLSFSSSTHSEVQGGFRSQNSAQPRWLNQQENTPPTVSRGPRAVSWRGGGNHSQHNSDRRIFSEDGGFARRDGMAPGFRTGMSMSPRNAPTSVVSGSGPAFTPMVPLYGTNMAAYSPQAQPQFVFPTAVYKVAVLGIPVNFTHEMVRSIVSSLLPHDIMDSYYGTDVKPTVTFLLFSAPFAANHLINMGRAIVQGLPLAFEIPRHRPLAESVHPQYYPAGNPLQATSGNAQDNTDLRRPTNPFPEDEPRAEQEWSIKNGAGQELSRTKLGGDARLAGTGLPGPPHQVGTQLEAASDTTHTSYKAEDAPRKAAKKKAGKKTKGQEPRNETFHGTSATNPPSGNQKGNTKPSDQGTESSSEQFSGEPRLVRADADVGALTQQDAQEVTAETSQSSTVPGLSGSESHELVKSPLLRPASSLTVSKRTSTKTVPITPARPVSRPNVTADTARARHADTSEKLFDSPEIMPKDVDVQSIALGVKNEREEKGKTVATMASPTPVKTSESNAQAVRPSNARSSSSMNGLPQHRQITPWRTITGQSSVNTPGTEDVDDSFQTAAESPESSRKVSKGKEIAPHVENPATKLTDVHPSQSAEAQHSSSPKAQVNTSEVLKSHAQQDISPTLQAGEADQADPVVKVEASDVGDHESEDIDMTVTEPEQQLLASRAKPVKATLKPSGPKQTESLSPFARMSQAKKKQKKVKAKAKGKSKADKGTKSRTQSVSVSGSAEQGDNSVSKDTSSLQDPSTTSEHQTTSGLNNDGAAEASTSPTKNVLKGLKEGMARPLKYLTGARTSTKSNDEETKSTNSFDNPGAASIVEVPPNSEAPRLQSPQAEKLNESREVYEDADFPSSPSTMSVDLPTSPDRRNEQFSFRFPRKGHSANFGGLDGANSERAISEGANSSSGASDSAMVPNNGKGVVMGDPFEQATHSTESSLTVSSSAAESRSQTPAPTPRKISAEKPHLIQAKKNTLSARKKRKAKKPSVKPQDEDAGDDSKALAKVSNNFIYSLTSVENSDGTKDWHLDKVEKAKPERKRFVRKTPTERENERKENLRYPMKKLEHQEKLAKFEKEGDEQAYHEEEQAWARYERKRNGEEEPFLLTLMERFGLGGHGLQIRSACQTSASHAGPASKKDKSCPHSPATTATYTPPSTPDTSSTKSSLAATESEMASFRTKIRAYAASRYPDTTPLSWPPPIPTYTFPPAAAPTSAADEPRRDSPQLGPATVPRTMPSIDGTFATAARLAHEPLHKRYERLMREADVAVAERTLEELEMGSLGGEAFDRRLERMRPEAREILKGMLGKVREETAGVLEEKLGALRALRGVVVGELESGAEGNGNRKGRGEEGPSEADLKAAREHIRRLDEGTSADVLAEELKGMSTAATVELERLLEKRCKIEGK</sequence>
<evidence type="ECO:0000313" key="3">
    <source>
        <dbReference type="Proteomes" id="UP000308133"/>
    </source>
</evidence>
<feature type="compositionally biased region" description="Low complexity" evidence="1">
    <location>
        <begin position="1292"/>
        <end position="1308"/>
    </location>
</feature>
<feature type="compositionally biased region" description="Polar residues" evidence="1">
    <location>
        <begin position="695"/>
        <end position="726"/>
    </location>
</feature>
<feature type="region of interest" description="Disordered" evidence="1">
    <location>
        <begin position="189"/>
        <end position="456"/>
    </location>
</feature>
<feature type="compositionally biased region" description="Basic and acidic residues" evidence="1">
    <location>
        <begin position="1402"/>
        <end position="1421"/>
    </location>
</feature>
<evidence type="ECO:0000256" key="1">
    <source>
        <dbReference type="SAM" id="MobiDB-lite"/>
    </source>
</evidence>
<organism evidence="2 3">
    <name type="scientific">Elsinoe australis</name>
    <dbReference type="NCBI Taxonomy" id="40998"/>
    <lineage>
        <taxon>Eukaryota</taxon>
        <taxon>Fungi</taxon>
        <taxon>Dikarya</taxon>
        <taxon>Ascomycota</taxon>
        <taxon>Pezizomycotina</taxon>
        <taxon>Dothideomycetes</taxon>
        <taxon>Dothideomycetidae</taxon>
        <taxon>Myriangiales</taxon>
        <taxon>Elsinoaceae</taxon>
        <taxon>Elsinoe</taxon>
    </lineage>
</organism>
<feature type="compositionally biased region" description="Basic and acidic residues" evidence="1">
    <location>
        <begin position="925"/>
        <end position="938"/>
    </location>
</feature>
<dbReference type="Proteomes" id="UP000308133">
    <property type="component" value="Unassembled WGS sequence"/>
</dbReference>
<feature type="compositionally biased region" description="Polar residues" evidence="1">
    <location>
        <begin position="742"/>
        <end position="761"/>
    </location>
</feature>
<feature type="region of interest" description="Disordered" evidence="1">
    <location>
        <begin position="1480"/>
        <end position="1528"/>
    </location>
</feature>
<feature type="compositionally biased region" description="Polar residues" evidence="1">
    <location>
        <begin position="306"/>
        <end position="315"/>
    </location>
</feature>
<evidence type="ECO:0000313" key="2">
    <source>
        <dbReference type="EMBL" id="TKX18565.1"/>
    </source>
</evidence>
<reference evidence="2 3" key="1">
    <citation type="submission" date="2018-02" db="EMBL/GenBank/DDBJ databases">
        <title>Draft genome sequences of Elsinoe sp., causing black scab on jojoba.</title>
        <authorList>
            <person name="Stodart B."/>
            <person name="Jeffress S."/>
            <person name="Ash G."/>
            <person name="Arun Chinnappa K."/>
        </authorList>
    </citation>
    <scope>NUCLEOTIDE SEQUENCE [LARGE SCALE GENOMIC DNA]</scope>
    <source>
        <strain evidence="2 3">Hillstone_2</strain>
    </source>
</reference>
<proteinExistence type="predicted"/>
<name>A0A4U7ANX5_9PEZI</name>
<feature type="region of interest" description="Disordered" evidence="1">
    <location>
        <begin position="844"/>
        <end position="1358"/>
    </location>
</feature>
<feature type="compositionally biased region" description="Polar residues" evidence="1">
    <location>
        <begin position="781"/>
        <end position="794"/>
    </location>
</feature>
<feature type="compositionally biased region" description="Polar residues" evidence="1">
    <location>
        <begin position="373"/>
        <end position="401"/>
    </location>
</feature>
<dbReference type="EMBL" id="PTQR01000128">
    <property type="protein sequence ID" value="TKX18565.1"/>
    <property type="molecule type" value="Genomic_DNA"/>
</dbReference>